<accession>A0A9X2D9A3</accession>
<feature type="compositionally biased region" description="Low complexity" evidence="1">
    <location>
        <begin position="191"/>
        <end position="202"/>
    </location>
</feature>
<organism evidence="3 4">
    <name type="scientific">Nocardioides bruguierae</name>
    <dbReference type="NCBI Taxonomy" id="2945102"/>
    <lineage>
        <taxon>Bacteria</taxon>
        <taxon>Bacillati</taxon>
        <taxon>Actinomycetota</taxon>
        <taxon>Actinomycetes</taxon>
        <taxon>Propionibacteriales</taxon>
        <taxon>Nocardioidaceae</taxon>
        <taxon>Nocardioides</taxon>
    </lineage>
</organism>
<dbReference type="AlphaFoldDB" id="A0A9X2D9A3"/>
<keyword evidence="2" id="KW-0732">Signal</keyword>
<dbReference type="Proteomes" id="UP001139485">
    <property type="component" value="Unassembled WGS sequence"/>
</dbReference>
<name>A0A9X2D9A3_9ACTN</name>
<protein>
    <submittedName>
        <fullName evidence="3">Uncharacterized protein</fullName>
    </submittedName>
</protein>
<evidence type="ECO:0000313" key="3">
    <source>
        <dbReference type="EMBL" id="MCM0620444.1"/>
    </source>
</evidence>
<evidence type="ECO:0000313" key="4">
    <source>
        <dbReference type="Proteomes" id="UP001139485"/>
    </source>
</evidence>
<keyword evidence="4" id="KW-1185">Reference proteome</keyword>
<evidence type="ECO:0000256" key="1">
    <source>
        <dbReference type="SAM" id="MobiDB-lite"/>
    </source>
</evidence>
<sequence>MTRTRTLAATALTGTTVAALAGALALAGLSGPATAGSVASRSAVDDDKVCVDYLATTGSGSGKIDVTGSVTSLTVSAPEGYVIDYYCVKSGSSSQGDGPRVVETTDPHPASVTLTYETTLKNGKTVFKDLSHYSLHYVPAAGTTPSEEPSGTPSEEPTETPSETPTETPSEEPTETPSETPTETPSEEPTETPSETPSEPGPVFATNPPATTGDGSFDWNWRYPDPTCTALTVPYPSNFPVDQTTDINVRVRFPDGSTRTFNWHANEGVQHTMSFQFAQHPDWPAGVTEYQVEWTQVGGSNYHFGESFHNAAIANPVDCVVTDGEVGPRAVTSLKGFSSERVVVAAGRRAASDRVLADALYSEPLTLQRRTARGWRTVSTVARNDGRAVVRYPRLRKAGQTVRFRLHAAGSGLATGETSKVLKVRVVRSRR</sequence>
<gene>
    <name evidence="3" type="ORF">M8330_09065</name>
</gene>
<reference evidence="3" key="1">
    <citation type="submission" date="2022-05" db="EMBL/GenBank/DDBJ databases">
        <authorList>
            <person name="Tuo L."/>
        </authorList>
    </citation>
    <scope>NUCLEOTIDE SEQUENCE</scope>
    <source>
        <strain evidence="3">BSK12Z-4</strain>
    </source>
</reference>
<dbReference type="RefSeq" id="WP_250827068.1">
    <property type="nucleotide sequence ID" value="NZ_JAMOIL010000010.1"/>
</dbReference>
<feature type="region of interest" description="Disordered" evidence="1">
    <location>
        <begin position="140"/>
        <end position="219"/>
    </location>
</feature>
<feature type="signal peptide" evidence="2">
    <location>
        <begin position="1"/>
        <end position="35"/>
    </location>
</feature>
<comment type="caution">
    <text evidence="3">The sequence shown here is derived from an EMBL/GenBank/DDBJ whole genome shotgun (WGS) entry which is preliminary data.</text>
</comment>
<dbReference type="EMBL" id="JAMOIL010000010">
    <property type="protein sequence ID" value="MCM0620444.1"/>
    <property type="molecule type" value="Genomic_DNA"/>
</dbReference>
<feature type="compositionally biased region" description="Low complexity" evidence="1">
    <location>
        <begin position="175"/>
        <end position="184"/>
    </location>
</feature>
<feature type="chain" id="PRO_5040792169" evidence="2">
    <location>
        <begin position="36"/>
        <end position="431"/>
    </location>
</feature>
<evidence type="ECO:0000256" key="2">
    <source>
        <dbReference type="SAM" id="SignalP"/>
    </source>
</evidence>
<proteinExistence type="predicted"/>
<feature type="compositionally biased region" description="Low complexity" evidence="1">
    <location>
        <begin position="143"/>
        <end position="168"/>
    </location>
</feature>